<evidence type="ECO:0000313" key="3">
    <source>
        <dbReference type="Proteomes" id="UP000693981"/>
    </source>
</evidence>
<keyword evidence="3" id="KW-1185">Reference proteome</keyword>
<sequence>MSNNTVARTPDEGTTCLYASKRCTNPRATKRNGQLHQFCETHRRKANFSQRQLDQKRHLQQELARLQQSSTPVSIPPQFANTPLDDNGELDLSDEEIELLLEMVSAQQQ</sequence>
<reference evidence="2" key="1">
    <citation type="submission" date="2021-02" db="EMBL/GenBank/DDBJ databases">
        <authorList>
            <person name="Palmer J.M."/>
        </authorList>
    </citation>
    <scope>NUCLEOTIDE SEQUENCE</scope>
    <source>
        <strain evidence="2">SCRP23</strain>
    </source>
</reference>
<feature type="region of interest" description="Disordered" evidence="1">
    <location>
        <begin position="64"/>
        <end position="89"/>
    </location>
</feature>
<accession>A0A8T1W6Z0</accession>
<dbReference type="OrthoDB" id="167544at2759"/>
<gene>
    <name evidence="2" type="ORF">PHYBOEH_008033</name>
</gene>
<proteinExistence type="predicted"/>
<name>A0A8T1W6Z0_9STRA</name>
<evidence type="ECO:0000313" key="2">
    <source>
        <dbReference type="EMBL" id="KAG7387974.1"/>
    </source>
</evidence>
<organism evidence="2 3">
    <name type="scientific">Phytophthora boehmeriae</name>
    <dbReference type="NCBI Taxonomy" id="109152"/>
    <lineage>
        <taxon>Eukaryota</taxon>
        <taxon>Sar</taxon>
        <taxon>Stramenopiles</taxon>
        <taxon>Oomycota</taxon>
        <taxon>Peronosporomycetes</taxon>
        <taxon>Peronosporales</taxon>
        <taxon>Peronosporaceae</taxon>
        <taxon>Phytophthora</taxon>
    </lineage>
</organism>
<dbReference type="Proteomes" id="UP000693981">
    <property type="component" value="Unassembled WGS sequence"/>
</dbReference>
<evidence type="ECO:0000256" key="1">
    <source>
        <dbReference type="SAM" id="MobiDB-lite"/>
    </source>
</evidence>
<dbReference type="EMBL" id="JAGDFL010000459">
    <property type="protein sequence ID" value="KAG7387974.1"/>
    <property type="molecule type" value="Genomic_DNA"/>
</dbReference>
<protein>
    <submittedName>
        <fullName evidence="2">Uncharacterized protein</fullName>
    </submittedName>
</protein>
<comment type="caution">
    <text evidence="2">The sequence shown here is derived from an EMBL/GenBank/DDBJ whole genome shotgun (WGS) entry which is preliminary data.</text>
</comment>
<dbReference type="AlphaFoldDB" id="A0A8T1W6Z0"/>